<name>A0A1B9C246_TETTS</name>
<dbReference type="GO" id="GO:0004519">
    <property type="term" value="F:endonuclease activity"/>
    <property type="evidence" value="ECO:0007669"/>
    <property type="project" value="UniProtKB-KW"/>
</dbReference>
<keyword evidence="2" id="KW-0255">Endonuclease</keyword>
<dbReference type="SUPFAM" id="SSF54060">
    <property type="entry name" value="His-Me finger endonucleases"/>
    <property type="match status" value="1"/>
</dbReference>
<keyword evidence="2" id="KW-0540">Nuclease</keyword>
<proteinExistence type="predicted"/>
<reference evidence="2" key="2">
    <citation type="submission" date="2016-07" db="EMBL/GenBank/DDBJ databases">
        <authorList>
            <person name="Coyne R.S."/>
            <person name="Hamilton E.P."/>
            <person name="Orias E."/>
            <person name="Russ C."/>
            <person name="Kapusta A."/>
            <person name="Bidwell S.L."/>
            <person name="Krishnakumar V."/>
            <person name="Zafar N."/>
            <person name="Tang H."/>
            <person name="Hadjithomas M."/>
        </authorList>
    </citation>
    <scope>NUCLEOTIDE SEQUENCE [LARGE SCALE GENOMIC DNA]</scope>
    <source>
        <strain evidence="2">SB210</strain>
    </source>
</reference>
<gene>
    <name evidence="2" type="ORF">TTHMIC_00001</name>
</gene>
<dbReference type="Proteomes" id="UP000242602">
    <property type="component" value="Unassembled WGS sequence"/>
</dbReference>
<accession>A0A1B9C246</accession>
<dbReference type="EMBL" id="JH659619">
    <property type="protein sequence ID" value="OCB06974.1"/>
    <property type="molecule type" value="Genomic_DNA"/>
</dbReference>
<dbReference type="GO" id="GO:0016788">
    <property type="term" value="F:hydrolase activity, acting on ester bonds"/>
    <property type="evidence" value="ECO:0007669"/>
    <property type="project" value="InterPro"/>
</dbReference>
<dbReference type="AlphaFoldDB" id="A0A1B9C246"/>
<protein>
    <submittedName>
        <fullName evidence="2">NUMOD4 motif-containing homing endonuclease</fullName>
    </submittedName>
</protein>
<feature type="domain" description="NUMOD4" evidence="1">
    <location>
        <begin position="6"/>
        <end position="47"/>
    </location>
</feature>
<dbReference type="InterPro" id="IPR044925">
    <property type="entry name" value="His-Me_finger_sf"/>
</dbReference>
<evidence type="ECO:0000313" key="2">
    <source>
        <dbReference type="EMBL" id="OCB06974.1"/>
    </source>
</evidence>
<dbReference type="InterPro" id="IPR010902">
    <property type="entry name" value="NUMOD4"/>
</dbReference>
<dbReference type="Gene3D" id="3.90.75.20">
    <property type="match status" value="1"/>
</dbReference>
<dbReference type="Pfam" id="PF07463">
    <property type="entry name" value="NUMOD4"/>
    <property type="match status" value="1"/>
</dbReference>
<reference evidence="2" key="1">
    <citation type="submission" date="2011-11" db="EMBL/GenBank/DDBJ databases">
        <title>The Genome Sequence of Tetrahymena thermophila SB210.</title>
        <authorList>
            <consortium name="The Broad Institute Genome Sequencing Platform"/>
            <person name="Russ C."/>
            <person name="Coyne R.S."/>
            <person name="Orias E."/>
            <person name="Taverna S.D."/>
            <person name="Papazyan R."/>
            <person name="Young S.K."/>
            <person name="Zeng Q."/>
            <person name="Gargeya S."/>
            <person name="Fitzgerald M."/>
            <person name="Haas B."/>
            <person name="Abouelleil A."/>
            <person name="Alvarado L."/>
            <person name="Arachchi H.M."/>
            <person name="Berlin A."/>
            <person name="Brown A."/>
            <person name="Chapman S.B."/>
            <person name="Chen Z."/>
            <person name="Dunbar C."/>
            <person name="Freedman E."/>
            <person name="Gearin G."/>
            <person name="Goldberg J."/>
            <person name="Griggs A."/>
            <person name="Gujja S."/>
            <person name="Heiman D."/>
            <person name="Howarth C."/>
            <person name="Lui A."/>
            <person name="MacDonald P.J.P."/>
            <person name="Montmayeur A."/>
            <person name="Murphy C."/>
            <person name="Neiman D."/>
            <person name="Pearson M."/>
            <person name="Priest M."/>
            <person name="Roberts A."/>
            <person name="Saif S."/>
            <person name="Shea T."/>
            <person name="Sisk P."/>
            <person name="Stolte C."/>
            <person name="Sykes S."/>
            <person name="Wortman J."/>
            <person name="Nusbaum C."/>
            <person name="Birren B."/>
        </authorList>
    </citation>
    <scope>NUCLEOTIDE SEQUENCE [LARGE SCALE GENOMIC DNA]</scope>
    <source>
        <strain evidence="2">SB210</strain>
    </source>
</reference>
<sequence length="60" mass="7188">MQNITWKQINDYPKYEISNTGSIRTIRHQRFIKSFVQKEGNYYNVTLCKDSQKKNFLALS</sequence>
<organism evidence="2">
    <name type="scientific">Tetrahymena thermophila (strain SB210)</name>
    <dbReference type="NCBI Taxonomy" id="312017"/>
    <lineage>
        <taxon>Eukaryota</taxon>
        <taxon>Sar</taxon>
        <taxon>Alveolata</taxon>
        <taxon>Ciliophora</taxon>
        <taxon>Intramacronucleata</taxon>
        <taxon>Oligohymenophorea</taxon>
        <taxon>Hymenostomatida</taxon>
        <taxon>Tetrahymenina</taxon>
        <taxon>Tetrahymenidae</taxon>
        <taxon>Tetrahymena</taxon>
    </lineage>
</organism>
<keyword evidence="2" id="KW-0378">Hydrolase</keyword>
<evidence type="ECO:0000259" key="1">
    <source>
        <dbReference type="Pfam" id="PF07463"/>
    </source>
</evidence>